<keyword evidence="2" id="KW-1185">Reference proteome</keyword>
<evidence type="ECO:0000313" key="2">
    <source>
        <dbReference type="Proteomes" id="UP000805649"/>
    </source>
</evidence>
<proteinExistence type="predicted"/>
<sequence>MTSANHGRKVKCNLQESLDSGCKNCRRSSQTCIRKGRRPRDRLRKRRKPQGLQSPRVPEPSFVAIAPTLVKRADNDNVQNNAPYKLDELSPRPDAFISRSVVMSYDTNRENIGREELLHPRPTVREAVLKVTQADVLPRPALRLALVDAFFEHFYHFCPVIDAADLAGPEPSLLLQQTVCLAGSLMRHDGESVNLTISLYEKVKTLIFLNVESNKLALLKALCILPFYSVLRTDQVSLDGPWHWLGVAIRTMIQMGVHKDATTCTDPAATIGCRRRIFWYLIQADNMSTVCWGRPSALPLSECNVQPINLNDFEMPNLQATVFVYMQRLESITRNLAQLHMRQAVAPAEDISVISEALAGWVQTLPKELQLYDPTGSRQPFYRPALELMIMYFSLVVLLQMLNPVTSQRRISIPSLATSSCMVRLYEEIECREHTAYLLPIHGMMCMIAAVPLIYYRPQNRELESQRVAEIAIICSILTRLRDRYGGSDLVLNKIQRLQRLVNNEKESEQGPWCGNGDTMEEPSRDALDRVYELLPFPASFCSGMELLKCQKNNSNNQLGPGEFICMDDDFADMSSEFVFPLMDTLGMDLSAFDSMPDSSQIDCDPYEQ</sequence>
<dbReference type="Proteomes" id="UP000805649">
    <property type="component" value="Unassembled WGS sequence"/>
</dbReference>
<protein>
    <submittedName>
        <fullName evidence="1">Uncharacterized protein</fullName>
    </submittedName>
</protein>
<gene>
    <name evidence="1" type="ORF">CTRU02_210374</name>
</gene>
<name>A0ACC3YV10_COLTU</name>
<reference evidence="1 2" key="1">
    <citation type="journal article" date="2020" name="Phytopathology">
        <title>Genome Sequence Resources of Colletotrichum truncatum, C. plurivorum, C. musicola, and C. sojae: Four Species Pathogenic to Soybean (Glycine max).</title>
        <authorList>
            <person name="Rogerio F."/>
            <person name="Boufleur T.R."/>
            <person name="Ciampi-Guillardi M."/>
            <person name="Sukno S.A."/>
            <person name="Thon M.R."/>
            <person name="Massola Junior N.S."/>
            <person name="Baroncelli R."/>
        </authorList>
    </citation>
    <scope>NUCLEOTIDE SEQUENCE [LARGE SCALE GENOMIC DNA]</scope>
    <source>
        <strain evidence="1 2">CMES1059</strain>
    </source>
</reference>
<comment type="caution">
    <text evidence="1">The sequence shown here is derived from an EMBL/GenBank/DDBJ whole genome shotgun (WGS) entry which is preliminary data.</text>
</comment>
<evidence type="ECO:0000313" key="1">
    <source>
        <dbReference type="EMBL" id="KAL0935783.1"/>
    </source>
</evidence>
<dbReference type="EMBL" id="VUJX02000006">
    <property type="protein sequence ID" value="KAL0935783.1"/>
    <property type="molecule type" value="Genomic_DNA"/>
</dbReference>
<accession>A0ACC3YV10</accession>
<organism evidence="1 2">
    <name type="scientific">Colletotrichum truncatum</name>
    <name type="common">Anthracnose fungus</name>
    <name type="synonym">Colletotrichum capsici</name>
    <dbReference type="NCBI Taxonomy" id="5467"/>
    <lineage>
        <taxon>Eukaryota</taxon>
        <taxon>Fungi</taxon>
        <taxon>Dikarya</taxon>
        <taxon>Ascomycota</taxon>
        <taxon>Pezizomycotina</taxon>
        <taxon>Sordariomycetes</taxon>
        <taxon>Hypocreomycetidae</taxon>
        <taxon>Glomerellales</taxon>
        <taxon>Glomerellaceae</taxon>
        <taxon>Colletotrichum</taxon>
        <taxon>Colletotrichum truncatum species complex</taxon>
    </lineage>
</organism>